<comment type="caution">
    <text evidence="2">The sequence shown here is derived from an EMBL/GenBank/DDBJ whole genome shotgun (WGS) entry which is preliminary data.</text>
</comment>
<evidence type="ECO:0000313" key="3">
    <source>
        <dbReference type="Proteomes" id="UP001589867"/>
    </source>
</evidence>
<sequence length="107" mass="10820">MTKRLTARVAIGLALAAAVLTGCSSEGADTNCGLDQCTVTFDRGVEAQASVLGIDAKLIGAEGDQVTVEVAGEQLTLTVGQQGTEVGGFNVTVESVTDSNVVVKIAH</sequence>
<evidence type="ECO:0000256" key="1">
    <source>
        <dbReference type="SAM" id="SignalP"/>
    </source>
</evidence>
<keyword evidence="1" id="KW-0732">Signal</keyword>
<gene>
    <name evidence="2" type="ORF">ACFFIA_12315</name>
</gene>
<organism evidence="2 3">
    <name type="scientific">Phytohabitans kaempferiae</name>
    <dbReference type="NCBI Taxonomy" id="1620943"/>
    <lineage>
        <taxon>Bacteria</taxon>
        <taxon>Bacillati</taxon>
        <taxon>Actinomycetota</taxon>
        <taxon>Actinomycetes</taxon>
        <taxon>Micromonosporales</taxon>
        <taxon>Micromonosporaceae</taxon>
    </lineage>
</organism>
<keyword evidence="3" id="KW-1185">Reference proteome</keyword>
<accession>A0ABV6M183</accession>
<dbReference type="PROSITE" id="PS51257">
    <property type="entry name" value="PROKAR_LIPOPROTEIN"/>
    <property type="match status" value="1"/>
</dbReference>
<evidence type="ECO:0008006" key="4">
    <source>
        <dbReference type="Google" id="ProtNLM"/>
    </source>
</evidence>
<dbReference type="RefSeq" id="WP_377250012.1">
    <property type="nucleotide sequence ID" value="NZ_JBHLUH010000013.1"/>
</dbReference>
<dbReference type="Proteomes" id="UP001589867">
    <property type="component" value="Unassembled WGS sequence"/>
</dbReference>
<proteinExistence type="predicted"/>
<dbReference type="EMBL" id="JBHLUH010000013">
    <property type="protein sequence ID" value="MFC0528446.1"/>
    <property type="molecule type" value="Genomic_DNA"/>
</dbReference>
<reference evidence="2 3" key="1">
    <citation type="submission" date="2024-09" db="EMBL/GenBank/DDBJ databases">
        <authorList>
            <person name="Sun Q."/>
            <person name="Mori K."/>
        </authorList>
    </citation>
    <scope>NUCLEOTIDE SEQUENCE [LARGE SCALE GENOMIC DNA]</scope>
    <source>
        <strain evidence="2 3">TBRC 3947</strain>
    </source>
</reference>
<feature type="chain" id="PRO_5047027386" description="Lipoprotein" evidence="1">
    <location>
        <begin position="29"/>
        <end position="107"/>
    </location>
</feature>
<protein>
    <recommendedName>
        <fullName evidence="4">Lipoprotein</fullName>
    </recommendedName>
</protein>
<name>A0ABV6M183_9ACTN</name>
<feature type="signal peptide" evidence="1">
    <location>
        <begin position="1"/>
        <end position="28"/>
    </location>
</feature>
<evidence type="ECO:0000313" key="2">
    <source>
        <dbReference type="EMBL" id="MFC0528446.1"/>
    </source>
</evidence>